<evidence type="ECO:0000313" key="5">
    <source>
        <dbReference type="Proteomes" id="UP000199598"/>
    </source>
</evidence>
<dbReference type="SUPFAM" id="SSF103515">
    <property type="entry name" value="Autotransporter"/>
    <property type="match status" value="1"/>
</dbReference>
<dbReference type="RefSeq" id="WP_093522451.1">
    <property type="nucleotide sequence ID" value="NZ_FOSK01000012.1"/>
</dbReference>
<dbReference type="Pfam" id="PF03797">
    <property type="entry name" value="Autotransporter"/>
    <property type="match status" value="1"/>
</dbReference>
<protein>
    <submittedName>
        <fullName evidence="4">Outer membrane autotransporter barrel domain-containing protein</fullName>
    </submittedName>
</protein>
<proteinExistence type="predicted"/>
<dbReference type="PROSITE" id="PS51257">
    <property type="entry name" value="PROKAR_LIPOPROTEIN"/>
    <property type="match status" value="1"/>
</dbReference>
<feature type="domain" description="Autotransporter" evidence="3">
    <location>
        <begin position="1492"/>
        <end position="1769"/>
    </location>
</feature>
<comment type="caution">
    <text evidence="4">The sequence shown here is derived from an EMBL/GenBank/DDBJ whole genome shotgun (WGS) entry which is preliminary data.</text>
</comment>
<dbReference type="Gene3D" id="2.40.128.130">
    <property type="entry name" value="Autotransporter beta-domain"/>
    <property type="match status" value="1"/>
</dbReference>
<keyword evidence="1 2" id="KW-0732">Signal</keyword>
<evidence type="ECO:0000256" key="1">
    <source>
        <dbReference type="ARBA" id="ARBA00022729"/>
    </source>
</evidence>
<reference evidence="4 5" key="1">
    <citation type="submission" date="2016-10" db="EMBL/GenBank/DDBJ databases">
        <authorList>
            <person name="Varghese N."/>
            <person name="Submissions S."/>
        </authorList>
    </citation>
    <scope>NUCLEOTIDE SEQUENCE [LARGE SCALE GENOMIC DNA]</scope>
    <source>
        <strain evidence="4 5">DSM 16392</strain>
    </source>
</reference>
<dbReference type="InterPro" id="IPR011050">
    <property type="entry name" value="Pectin_lyase_fold/virulence"/>
</dbReference>
<name>A0A1I4DSR9_9HYPH</name>
<dbReference type="EMBL" id="FOSK01000012">
    <property type="protein sequence ID" value="SFK96009.1"/>
    <property type="molecule type" value="Genomic_DNA"/>
</dbReference>
<feature type="signal peptide" evidence="2">
    <location>
        <begin position="1"/>
        <end position="31"/>
    </location>
</feature>
<keyword evidence="5" id="KW-1185">Reference proteome</keyword>
<evidence type="ECO:0000256" key="2">
    <source>
        <dbReference type="SAM" id="SignalP"/>
    </source>
</evidence>
<dbReference type="InterPro" id="IPR013425">
    <property type="entry name" value="Autotrns_rpt"/>
</dbReference>
<dbReference type="SUPFAM" id="SSF51126">
    <property type="entry name" value="Pectin lyase-like"/>
    <property type="match status" value="3"/>
</dbReference>
<dbReference type="InterPro" id="IPR006315">
    <property type="entry name" value="OM_autotransptr_brl_dom"/>
</dbReference>
<dbReference type="Pfam" id="PF12951">
    <property type="entry name" value="PATR"/>
    <property type="match status" value="6"/>
</dbReference>
<evidence type="ECO:0000313" key="4">
    <source>
        <dbReference type="EMBL" id="SFK96009.1"/>
    </source>
</evidence>
<evidence type="ECO:0000259" key="3">
    <source>
        <dbReference type="PROSITE" id="PS51208"/>
    </source>
</evidence>
<dbReference type="Proteomes" id="UP000199598">
    <property type="component" value="Unassembled WGS sequence"/>
</dbReference>
<dbReference type="PROSITE" id="PS51208">
    <property type="entry name" value="AUTOTRANSPORTER"/>
    <property type="match status" value="1"/>
</dbReference>
<dbReference type="InterPro" id="IPR005546">
    <property type="entry name" value="Autotransporte_beta"/>
</dbReference>
<dbReference type="NCBIfam" id="TIGR02601">
    <property type="entry name" value="autotrns_rpt"/>
    <property type="match status" value="2"/>
</dbReference>
<feature type="chain" id="PRO_5047118403" evidence="2">
    <location>
        <begin position="32"/>
        <end position="1769"/>
    </location>
</feature>
<sequence length="1769" mass="179652">MWYSERLLGTTALAGLAFACLLSLQVQRADAQEIITGTINDPPTTVNGSNGMYIGFNTDGTLNLSSGRSVAIGRFLRVGVANADGTLNISNGAAMFQTGGSSLIEVSNGFDRGTINLHNSGVLFAPNFDLVLRSQGTINIGGEEGSAALAPGFLEVDDLIMVNGSKIVVNTTSGGGDHLVADLISNTHGAGEVLFEQGTTRLFRNNSQFSGKMFFEENATVVFTGTNAVGNAQLDFVGGKIVTTGSTTINGDIEVTNVGALNDATFETSNSNLTLAGDIIGNGKVRFEGNGITTLTGNNTWTGGADIDGTEVVFSNASNLGSGPIELNNGHLTFNGTTATVNNLFDLDGTSSMEVGSGDTLTLSNDISGSGRLKKLGDGTLVLGGAGSNFSGGLDLADGTVEFGAAANIGSGNIIYYGGDLSYVSGSDATISNTFEMHNDGDLDVQSGRTLTITGDIVDGGSSPGKLTIGSGGTVDLQGTNTFSGGLVVQENSTIGFSDSDDLGSGFVELDNGNLTFNGTTTTISNLIDLDGTSSMTVGTGDTLTVSNDISGSGRLKKFGDGTLVLGGAGSSFSGGLDLAEGTVQFGAAANIGTGNIIYYGGDLSYVSGSDATVANTFEMHNDGTLNVQSGRTLTISGNIVDGGGSPGTLTIGSGGTVNLRGSNTFSAGLTIHENSTVGFADSNDLGTGTVALDNGNLNFTGTSATIANTIELYDDSSLDLQSGRTLTITGNIVDGDGTPGSFTIGSGGTANLRGTNIFTGGLIVQENSTVGFTSANNLGTGAIELDSGNLNFTGTTATITNLIDLDGTSSVTVGSGDTLTASNDISGTGVLKKLGAGTLVLGGAGSSFSGGLDLAAGTTQFGAAANIGTGDVLFYGGDLSYISGADATIANNFKMHDDGTLDVQTGRTLTLTGDITDGGSTPGSLTIGSGGTVNLQGDNSFSGGLIVQENSSIEFTDPDRLGLGTTTLSNGNLLYQGTTDVNLSRIAIASGTSNTIDIDDNTVDLEISSNLSGSGNLSIDGGQTATLTGTNSSWTGDLGVTDTELIFNDGTNIGNGNVGITLNSSTLTYTGGSTVTINELAFSGAGNVVGTTDIVGQINIMSGLTGSDQVTFTGPGEVNLLGDNSGYTADIEIDSGTVGLEGFSAAAIGSGNVIVNGGTLFYLGTGSETVDTTKLQVDSNDNTIDMANAGATLTWTGDATPGGGTFLKNGAGTLILSDGTKSLVSSTINGGTMRIGTSSTDSSTLTGNLAVNADGRLEGYGTASGSVTLNGGIIAPGASFGTITLGSLDATGTGGTLEMEIGSDPVSGMANADQIQILAGGSVDLNNVALDLISVSGPTPVKIGDEFVIIDNLSTPDTEPPTGTFDSVNHDMFMLDVNVLYGIPGGDANDVAIQFIRSSNNFNGLADTRNEHSVTLALDTINESGDLFTQLAPMNNAQINALLDPLAGEINASTRAILLADSRFLRQAVNDRLYKAHSAFASEVDDDTVSRKVGPFEMWGQVYGSWGQFFSDGNARTTGRSVGGVLVGVDATYFDMVQLGVVAGFGRTSIDISSIDASSDSDSYSVGGYASANPINNVKLRGGVAGTWYNIATNRDVSLFPEETLSSDQFAGSVQVFGELGYTLESTYGNLEPFAGVAYAYLSGPGFNETGGAAALKADGQSNSLTFLTLGTRGEFDLSSYLYGDTSFVGLAAWQYSSADTLDYTQSFIDSGNPFTVASVPIARNVALIETGLQSNLSDHIQLNINYYGLLADQAVDHGANARLFVQY</sequence>
<dbReference type="InterPro" id="IPR036709">
    <property type="entry name" value="Autotransporte_beta_dom_sf"/>
</dbReference>
<dbReference type="NCBIfam" id="TIGR01414">
    <property type="entry name" value="autotrans_barl"/>
    <property type="match status" value="1"/>
</dbReference>
<accession>A0A1I4DSR9</accession>
<dbReference type="InterPro" id="IPR012332">
    <property type="entry name" value="Autotransporter_pectin_lyase_C"/>
</dbReference>
<organism evidence="4 5">
    <name type="scientific">Pseudovibrio ascidiaceicola</name>
    <dbReference type="NCBI Taxonomy" id="285279"/>
    <lineage>
        <taxon>Bacteria</taxon>
        <taxon>Pseudomonadati</taxon>
        <taxon>Pseudomonadota</taxon>
        <taxon>Alphaproteobacteria</taxon>
        <taxon>Hyphomicrobiales</taxon>
        <taxon>Stappiaceae</taxon>
        <taxon>Pseudovibrio</taxon>
    </lineage>
</organism>
<gene>
    <name evidence="4" type="ORF">SAMN04488518_112148</name>
</gene>
<dbReference type="Gene3D" id="2.160.20.20">
    <property type="match status" value="3"/>
</dbReference>
<dbReference type="SMART" id="SM00869">
    <property type="entry name" value="Autotransporter"/>
    <property type="match status" value="1"/>
</dbReference>